<organism evidence="1 2">
    <name type="scientific">Malus domestica</name>
    <name type="common">Apple</name>
    <name type="synonym">Pyrus malus</name>
    <dbReference type="NCBI Taxonomy" id="3750"/>
    <lineage>
        <taxon>Eukaryota</taxon>
        <taxon>Viridiplantae</taxon>
        <taxon>Streptophyta</taxon>
        <taxon>Embryophyta</taxon>
        <taxon>Tracheophyta</taxon>
        <taxon>Spermatophyta</taxon>
        <taxon>Magnoliopsida</taxon>
        <taxon>eudicotyledons</taxon>
        <taxon>Gunneridae</taxon>
        <taxon>Pentapetalae</taxon>
        <taxon>rosids</taxon>
        <taxon>fabids</taxon>
        <taxon>Rosales</taxon>
        <taxon>Rosaceae</taxon>
        <taxon>Amygdaloideae</taxon>
        <taxon>Maleae</taxon>
        <taxon>Malus</taxon>
    </lineage>
</organism>
<accession>A0A498JHS1</accession>
<evidence type="ECO:0000313" key="2">
    <source>
        <dbReference type="Proteomes" id="UP000290289"/>
    </source>
</evidence>
<proteinExistence type="predicted"/>
<comment type="caution">
    <text evidence="1">The sequence shown here is derived from an EMBL/GenBank/DDBJ whole genome shotgun (WGS) entry which is preliminary data.</text>
</comment>
<dbReference type="AlphaFoldDB" id="A0A498JHS1"/>
<dbReference type="Proteomes" id="UP000290289">
    <property type="component" value="Chromosome 7"/>
</dbReference>
<gene>
    <name evidence="1" type="ORF">DVH24_024932</name>
</gene>
<keyword evidence="2" id="KW-1185">Reference proteome</keyword>
<sequence length="67" mass="7617">MGPRSSSRRQSEANFELQGYKDIFILRRSGSSAKPHNGQPNLISNLLSMIFESQTSYLQVKRSTTRL</sequence>
<reference evidence="1 2" key="1">
    <citation type="submission" date="2018-10" db="EMBL/GenBank/DDBJ databases">
        <title>A high-quality apple genome assembly.</title>
        <authorList>
            <person name="Hu J."/>
        </authorList>
    </citation>
    <scope>NUCLEOTIDE SEQUENCE [LARGE SCALE GENOMIC DNA]</scope>
    <source>
        <strain evidence="2">cv. HFTH1</strain>
        <tissue evidence="1">Young leaf</tissue>
    </source>
</reference>
<evidence type="ECO:0000313" key="1">
    <source>
        <dbReference type="EMBL" id="RXH95248.1"/>
    </source>
</evidence>
<dbReference type="EMBL" id="RDQH01000333">
    <property type="protein sequence ID" value="RXH95248.1"/>
    <property type="molecule type" value="Genomic_DNA"/>
</dbReference>
<name>A0A498JHS1_MALDO</name>
<protein>
    <submittedName>
        <fullName evidence="1">Uncharacterized protein</fullName>
    </submittedName>
</protein>